<comment type="caution">
    <text evidence="1">The sequence shown here is derived from an EMBL/GenBank/DDBJ whole genome shotgun (WGS) entry which is preliminary data.</text>
</comment>
<organism evidence="1 2">
    <name type="scientific">Mycolicibacterium hippocampi</name>
    <dbReference type="NCBI Taxonomy" id="659824"/>
    <lineage>
        <taxon>Bacteria</taxon>
        <taxon>Bacillati</taxon>
        <taxon>Actinomycetota</taxon>
        <taxon>Actinomycetes</taxon>
        <taxon>Mycobacteriales</taxon>
        <taxon>Mycobacteriaceae</taxon>
        <taxon>Mycolicibacterium</taxon>
    </lineage>
</organism>
<proteinExistence type="predicted"/>
<dbReference type="RefSeq" id="WP_067391627.1">
    <property type="nucleotide sequence ID" value="NZ_JABFYL010000044.1"/>
</dbReference>
<evidence type="ECO:0000313" key="2">
    <source>
        <dbReference type="Proteomes" id="UP000570517"/>
    </source>
</evidence>
<accession>A0A850PY34</accession>
<evidence type="ECO:0000313" key="1">
    <source>
        <dbReference type="EMBL" id="NVN52416.1"/>
    </source>
</evidence>
<name>A0A850PY34_9MYCO</name>
<dbReference type="Proteomes" id="UP000570517">
    <property type="component" value="Unassembled WGS sequence"/>
</dbReference>
<gene>
    <name evidence="1" type="ORF">HLY00_2330</name>
</gene>
<keyword evidence="2" id="KW-1185">Reference proteome</keyword>
<reference evidence="1 2" key="1">
    <citation type="submission" date="2020-05" db="EMBL/GenBank/DDBJ databases">
        <title>Draft genome sequence of Mycobacterium hippocampi DL, isolated from European seabass, Dicentrarchus labrax, reared in fish farms.</title>
        <authorList>
            <person name="Stathopoulou P."/>
            <person name="Asimakis E."/>
            <person name="Tzokas K."/>
            <person name="Batargias C."/>
            <person name="Tsiamis G."/>
        </authorList>
    </citation>
    <scope>NUCLEOTIDE SEQUENCE [LARGE SCALE GENOMIC DNA]</scope>
    <source>
        <strain evidence="1 2">DL</strain>
    </source>
</reference>
<protein>
    <submittedName>
        <fullName evidence="1">Uncharacterized protein</fullName>
    </submittedName>
</protein>
<dbReference type="EMBL" id="JABFYL010000044">
    <property type="protein sequence ID" value="NVN52416.1"/>
    <property type="molecule type" value="Genomic_DNA"/>
</dbReference>
<dbReference type="AlphaFoldDB" id="A0A850PY34"/>
<sequence>MTGLVALTSGSAAETATFAEPHHRAHLDAVVYTGATGYPAIDDAEAVWVPEGTPRRRLSRLAPQLEALLNRGGIVLMFGEQQGGWPHSLRWTFRPVGGAGQTRIGGTWSHTEVGAAGQALHHHGVLDAPDGAEVLLSAPDGSAVAYLERPASGGTLMVSTIDPLAHYGHTRAPASARFLAAFLPWVTTTLLPGSVR</sequence>